<dbReference type="InterPro" id="IPR001107">
    <property type="entry name" value="Band_7"/>
</dbReference>
<proteinExistence type="predicted"/>
<organism evidence="3">
    <name type="scientific">marine sediment metagenome</name>
    <dbReference type="NCBI Taxonomy" id="412755"/>
    <lineage>
        <taxon>unclassified sequences</taxon>
        <taxon>metagenomes</taxon>
        <taxon>ecological metagenomes</taxon>
    </lineage>
</organism>
<reference evidence="3" key="1">
    <citation type="journal article" date="2014" name="Front. Microbiol.">
        <title>High frequency of phylogenetically diverse reductive dehalogenase-homologous genes in deep subseafloor sedimentary metagenomes.</title>
        <authorList>
            <person name="Kawai M."/>
            <person name="Futagami T."/>
            <person name="Toyoda A."/>
            <person name="Takaki Y."/>
            <person name="Nishi S."/>
            <person name="Hori S."/>
            <person name="Arai W."/>
            <person name="Tsubouchi T."/>
            <person name="Morono Y."/>
            <person name="Uchiyama I."/>
            <person name="Ito T."/>
            <person name="Fujiyama A."/>
            <person name="Inagaki F."/>
            <person name="Takami H."/>
        </authorList>
    </citation>
    <scope>NUCLEOTIDE SEQUENCE</scope>
    <source>
        <strain evidence="3">Expedition CK06-06</strain>
    </source>
</reference>
<accession>X0UB71</accession>
<dbReference type="EMBL" id="BARS01014864">
    <property type="protein sequence ID" value="GAF97602.1"/>
    <property type="molecule type" value="Genomic_DNA"/>
</dbReference>
<evidence type="ECO:0000259" key="2">
    <source>
        <dbReference type="Pfam" id="PF01145"/>
    </source>
</evidence>
<sequence length="291" mass="33193">TGSYLFATFLMIAALLGGLIGAWQDMHSIDLVAALLTPLLQIILAVELFLNFVLDLYRPRIPGQEYHPSFESRLLSLVAEPERVGHSIAETLNYQFGFEVSKTWFYKLVARAFVPLLIFGALVLVGMSSFVVVREGERQVVLHWGRPDRVLEPGLHFKWPWPVDSSRRFQVDRVHEIMLGLAEAKPDQPDEHEEQSVFLWTEEHFQYNRKELDFLIAVPPRFEEIEQYGGEKPAPPVNIIKLVVPVQYVITDVYKYGFQVRDPKALLSDEAHREMIRYCASATLDSAVPGG</sequence>
<feature type="domain" description="Band 7" evidence="2">
    <location>
        <begin position="132"/>
        <end position="172"/>
    </location>
</feature>
<feature type="non-terminal residue" evidence="3">
    <location>
        <position position="291"/>
    </location>
</feature>
<dbReference type="Pfam" id="PF01145">
    <property type="entry name" value="Band_7"/>
    <property type="match status" value="1"/>
</dbReference>
<feature type="non-terminal residue" evidence="3">
    <location>
        <position position="1"/>
    </location>
</feature>
<protein>
    <recommendedName>
        <fullName evidence="2">Band 7 domain-containing protein</fullName>
    </recommendedName>
</protein>
<name>X0UB71_9ZZZZ</name>
<keyword evidence="1" id="KW-0812">Transmembrane</keyword>
<dbReference type="AlphaFoldDB" id="X0UB71"/>
<keyword evidence="1" id="KW-1133">Transmembrane helix</keyword>
<comment type="caution">
    <text evidence="3">The sequence shown here is derived from an EMBL/GenBank/DDBJ whole genome shotgun (WGS) entry which is preliminary data.</text>
</comment>
<evidence type="ECO:0000313" key="3">
    <source>
        <dbReference type="EMBL" id="GAF97602.1"/>
    </source>
</evidence>
<keyword evidence="1" id="KW-0472">Membrane</keyword>
<gene>
    <name evidence="3" type="ORF">S01H1_24700</name>
</gene>
<feature type="transmembrane region" description="Helical" evidence="1">
    <location>
        <begin position="31"/>
        <end position="54"/>
    </location>
</feature>
<evidence type="ECO:0000256" key="1">
    <source>
        <dbReference type="SAM" id="Phobius"/>
    </source>
</evidence>
<feature type="transmembrane region" description="Helical" evidence="1">
    <location>
        <begin position="112"/>
        <end position="133"/>
    </location>
</feature>